<evidence type="ECO:0000313" key="2">
    <source>
        <dbReference type="EMBL" id="POP51565.1"/>
    </source>
</evidence>
<dbReference type="OrthoDB" id="8443503at2"/>
<dbReference type="AlphaFoldDB" id="A0A2S4HC50"/>
<dbReference type="NCBIfam" id="TIGR03747">
    <property type="entry name" value="conj_TIGR03747"/>
    <property type="match status" value="1"/>
</dbReference>
<accession>A0A2S4HC50</accession>
<sequence>MTEARRDTTATAKPKTFIGKFFDFIFRMIGVMLFSALLSILIEWVCIAYFYPDGTGYSNSQDMMHKEIGYLGVGEGDTFSDNQLIGSVSGVVDKVITFLFVDSGLMDKVAALENPKMTGNKFVDFFRNIAADYYVFLVSAMYIMATFIIRLGILVLSIPAFILFAIVGICDGLAKRDLRRWCGGNESGYVYHWAKRFTTPVLFAAWIIYLSVPYSIHPNFIITPFAALYGFVLMVMASKFKKYL</sequence>
<dbReference type="EMBL" id="PQGG01000038">
    <property type="protein sequence ID" value="POP51565.1"/>
    <property type="molecule type" value="Genomic_DNA"/>
</dbReference>
<dbReference type="Proteomes" id="UP000237222">
    <property type="component" value="Unassembled WGS sequence"/>
</dbReference>
<keyword evidence="1" id="KW-0472">Membrane</keyword>
<organism evidence="2 3">
    <name type="scientific">Zhongshania marina</name>
    <dbReference type="NCBI Taxonomy" id="2304603"/>
    <lineage>
        <taxon>Bacteria</taxon>
        <taxon>Pseudomonadati</taxon>
        <taxon>Pseudomonadota</taxon>
        <taxon>Gammaproteobacteria</taxon>
        <taxon>Cellvibrionales</taxon>
        <taxon>Spongiibacteraceae</taxon>
        <taxon>Zhongshania</taxon>
    </lineage>
</organism>
<dbReference type="Pfam" id="PF14348">
    <property type="entry name" value="DtrJ-like"/>
    <property type="match status" value="1"/>
</dbReference>
<name>A0A2S4HC50_9GAMM</name>
<comment type="caution">
    <text evidence="2">The sequence shown here is derived from an EMBL/GenBank/DDBJ whole genome shotgun (WGS) entry which is preliminary data.</text>
</comment>
<feature type="transmembrane region" description="Helical" evidence="1">
    <location>
        <begin position="151"/>
        <end position="170"/>
    </location>
</feature>
<feature type="transmembrane region" description="Helical" evidence="1">
    <location>
        <begin position="220"/>
        <end position="238"/>
    </location>
</feature>
<dbReference type="RefSeq" id="WP_103685607.1">
    <property type="nucleotide sequence ID" value="NZ_PQGG01000038.1"/>
</dbReference>
<keyword evidence="1" id="KW-1133">Transmembrane helix</keyword>
<feature type="transmembrane region" description="Helical" evidence="1">
    <location>
        <begin position="24"/>
        <end position="51"/>
    </location>
</feature>
<reference evidence="2" key="1">
    <citation type="submission" date="2018-01" db="EMBL/GenBank/DDBJ databases">
        <authorList>
            <person name="Yu X.-D."/>
        </authorList>
    </citation>
    <scope>NUCLEOTIDE SEQUENCE</scope>
    <source>
        <strain evidence="2">ZX-21</strain>
    </source>
</reference>
<evidence type="ECO:0000313" key="3">
    <source>
        <dbReference type="Proteomes" id="UP000237222"/>
    </source>
</evidence>
<protein>
    <submittedName>
        <fullName evidence="2">TIGR03747 family integrating conjugative element membrane protein</fullName>
    </submittedName>
</protein>
<proteinExistence type="predicted"/>
<evidence type="ECO:0000256" key="1">
    <source>
        <dbReference type="SAM" id="Phobius"/>
    </source>
</evidence>
<gene>
    <name evidence="2" type="ORF">C0068_16650</name>
</gene>
<feature type="transmembrane region" description="Helical" evidence="1">
    <location>
        <begin position="197"/>
        <end position="214"/>
    </location>
</feature>
<dbReference type="InterPro" id="IPR022266">
    <property type="entry name" value="DtrJ-like"/>
</dbReference>
<keyword evidence="1" id="KW-0812">Transmembrane</keyword>